<gene>
    <name evidence="1" type="ORF">FOXG_17934</name>
</gene>
<accession>A0A0J9U6V9</accession>
<dbReference type="AlphaFoldDB" id="A0A0J9U6V9"/>
<reference evidence="1" key="2">
    <citation type="journal article" date="2010" name="Nature">
        <title>Comparative genomics reveals mobile pathogenicity chromosomes in Fusarium.</title>
        <authorList>
            <person name="Ma L.J."/>
            <person name="van der Does H.C."/>
            <person name="Borkovich K.A."/>
            <person name="Coleman J.J."/>
            <person name="Daboussi M.J."/>
            <person name="Di Pietro A."/>
            <person name="Dufresne M."/>
            <person name="Freitag M."/>
            <person name="Grabherr M."/>
            <person name="Henrissat B."/>
            <person name="Houterman P.M."/>
            <person name="Kang S."/>
            <person name="Shim W.B."/>
            <person name="Woloshuk C."/>
            <person name="Xie X."/>
            <person name="Xu J.R."/>
            <person name="Antoniw J."/>
            <person name="Baker S.E."/>
            <person name="Bluhm B.H."/>
            <person name="Breakspear A."/>
            <person name="Brown D.W."/>
            <person name="Butchko R.A."/>
            <person name="Chapman S."/>
            <person name="Coulson R."/>
            <person name="Coutinho P.M."/>
            <person name="Danchin E.G."/>
            <person name="Diener A."/>
            <person name="Gale L.R."/>
            <person name="Gardiner D.M."/>
            <person name="Goff S."/>
            <person name="Hammond-Kosack K.E."/>
            <person name="Hilburn K."/>
            <person name="Hua-Van A."/>
            <person name="Jonkers W."/>
            <person name="Kazan K."/>
            <person name="Kodira C.D."/>
            <person name="Koehrsen M."/>
            <person name="Kumar L."/>
            <person name="Lee Y.H."/>
            <person name="Li L."/>
            <person name="Manners J.M."/>
            <person name="Miranda-Saavedra D."/>
            <person name="Mukherjee M."/>
            <person name="Park G."/>
            <person name="Park J."/>
            <person name="Park S.Y."/>
            <person name="Proctor R.H."/>
            <person name="Regev A."/>
            <person name="Ruiz-Roldan M.C."/>
            <person name="Sain D."/>
            <person name="Sakthikumar S."/>
            <person name="Sykes S."/>
            <person name="Schwartz D.C."/>
            <person name="Turgeon B.G."/>
            <person name="Wapinski I."/>
            <person name="Yoder O."/>
            <person name="Young S."/>
            <person name="Zeng Q."/>
            <person name="Zhou S."/>
            <person name="Galagan J."/>
            <person name="Cuomo C.A."/>
            <person name="Kistler H.C."/>
            <person name="Rep M."/>
        </authorList>
    </citation>
    <scope>NUCLEOTIDE SEQUENCE [LARGE SCALE GENOMIC DNA]</scope>
    <source>
        <strain evidence="1">4287</strain>
    </source>
</reference>
<evidence type="ECO:0000313" key="1">
    <source>
        <dbReference type="EMBL" id="KNA94908.1"/>
    </source>
</evidence>
<dbReference type="RefSeq" id="XP_018232954.1">
    <property type="nucleotide sequence ID" value="XM_018397951.1"/>
</dbReference>
<sequence length="75" mass="8782">MILLAIREQKIRDEYLRQASETIHLGLPMMWFAAFRPVLGLRHPEGELSRTGNVLADRDGQPRQEWEINMPVFHV</sequence>
<dbReference type="VEuPathDB" id="FungiDB:FOXG_17934"/>
<name>A0A0J9U6V9_FUSO4</name>
<organism evidence="1 2">
    <name type="scientific">Fusarium oxysporum f. sp. lycopersici (strain 4287 / CBS 123668 / FGSC 9935 / NRRL 34936)</name>
    <name type="common">Fusarium vascular wilt of tomato</name>
    <dbReference type="NCBI Taxonomy" id="426428"/>
    <lineage>
        <taxon>Eukaryota</taxon>
        <taxon>Fungi</taxon>
        <taxon>Dikarya</taxon>
        <taxon>Ascomycota</taxon>
        <taxon>Pezizomycotina</taxon>
        <taxon>Sordariomycetes</taxon>
        <taxon>Hypocreomycetidae</taxon>
        <taxon>Hypocreales</taxon>
        <taxon>Nectriaceae</taxon>
        <taxon>Fusarium</taxon>
        <taxon>Fusarium oxysporum species complex</taxon>
    </lineage>
</organism>
<dbReference type="KEGG" id="fox:FOXG_17934"/>
<dbReference type="Proteomes" id="UP000009097">
    <property type="component" value="Unassembled WGS sequence"/>
</dbReference>
<protein>
    <submittedName>
        <fullName evidence="1">Uncharacterized protein</fullName>
    </submittedName>
</protein>
<dbReference type="EMBL" id="DS231696">
    <property type="protein sequence ID" value="KNA94908.1"/>
    <property type="molecule type" value="Genomic_DNA"/>
</dbReference>
<proteinExistence type="predicted"/>
<reference evidence="1" key="1">
    <citation type="submission" date="2007-04" db="EMBL/GenBank/DDBJ databases">
        <authorList>
            <consortium name="The Broad Institute Genome Sequencing Platform"/>
            <person name="Birren B."/>
            <person name="Lander E."/>
            <person name="Galagan J."/>
            <person name="Nusbaum C."/>
            <person name="Devon K."/>
            <person name="Ma L.-J."/>
            <person name="Jaffe D."/>
            <person name="Butler J."/>
            <person name="Alvarez P."/>
            <person name="Gnerre S."/>
            <person name="Grabherr M."/>
            <person name="Kleber M."/>
            <person name="Mauceli E."/>
            <person name="Brockman W."/>
            <person name="MacCallum I.A."/>
            <person name="Young S."/>
            <person name="LaButti K."/>
            <person name="DeCaprio D."/>
            <person name="Crawford M."/>
            <person name="Koehrsen M."/>
            <person name="Engels R."/>
            <person name="Montgomery P."/>
            <person name="Pearson M."/>
            <person name="Howarth C."/>
            <person name="Larson L."/>
            <person name="White J."/>
            <person name="O'Leary S."/>
            <person name="Kodira C."/>
            <person name="Zeng Q."/>
            <person name="Yandava C."/>
            <person name="Alvarado L."/>
            <person name="Kistler C."/>
            <person name="Shim W.-B."/>
            <person name="Kang S."/>
            <person name="Woloshuk C."/>
        </authorList>
    </citation>
    <scope>NUCLEOTIDE SEQUENCE</scope>
    <source>
        <strain evidence="1">4287</strain>
    </source>
</reference>
<evidence type="ECO:0000313" key="2">
    <source>
        <dbReference type="Proteomes" id="UP000009097"/>
    </source>
</evidence>
<dbReference type="GeneID" id="28958640"/>